<evidence type="ECO:0000256" key="1">
    <source>
        <dbReference type="SAM" id="Phobius"/>
    </source>
</evidence>
<feature type="transmembrane region" description="Helical" evidence="1">
    <location>
        <begin position="140"/>
        <end position="167"/>
    </location>
</feature>
<reference evidence="2 3" key="1">
    <citation type="submission" date="2019-08" db="EMBL/GenBank/DDBJ databases">
        <title>Whole genome of Aphis craccivora.</title>
        <authorList>
            <person name="Voronova N.V."/>
            <person name="Shulinski R.S."/>
            <person name="Bandarenka Y.V."/>
            <person name="Zhorov D.G."/>
            <person name="Warner D."/>
        </authorList>
    </citation>
    <scope>NUCLEOTIDE SEQUENCE [LARGE SCALE GENOMIC DNA]</scope>
    <source>
        <strain evidence="2">180601</strain>
        <tissue evidence="2">Whole Body</tissue>
    </source>
</reference>
<dbReference type="AlphaFoldDB" id="A0A6G0ZPJ9"/>
<name>A0A6G0ZPJ9_APHCR</name>
<comment type="caution">
    <text evidence="2">The sequence shown here is derived from an EMBL/GenBank/DDBJ whole genome shotgun (WGS) entry which is preliminary data.</text>
</comment>
<keyword evidence="3" id="KW-1185">Reference proteome</keyword>
<evidence type="ECO:0000313" key="3">
    <source>
        <dbReference type="Proteomes" id="UP000478052"/>
    </source>
</evidence>
<keyword evidence="1" id="KW-0812">Transmembrane</keyword>
<dbReference type="EMBL" id="VUJU01000087">
    <property type="protein sequence ID" value="KAF0773209.1"/>
    <property type="molecule type" value="Genomic_DNA"/>
</dbReference>
<keyword evidence="1" id="KW-1133">Transmembrane helix</keyword>
<keyword evidence="1" id="KW-0472">Membrane</keyword>
<sequence>MQLDDLSKHLLYRDSADLLVRDGICSSTMLAHATYNTFIFDSTLCDEIFKRNRQVKLKVFTLSCHIYVTYYDMFTSQIYIISTYIYKRKLTVACTILTEFLGVTKERTLMIMQSNNKINQEVQTHHDSYNYKFQTILSNIFRWFLILSGAMNVLILQCCIYILFFFVHARRCRNNTSIFNLSSFFGSKVNLVSALKRSFLEILDSFQNHRGKPKKKLRKNGNFYAKPVFDQIDFFIWFVDKKILDDKNSKFTKSVENAKISNISRKSLKILPNLNFDVFGPLKHKPPFSPTTENYILG</sequence>
<proteinExistence type="predicted"/>
<organism evidence="2 3">
    <name type="scientific">Aphis craccivora</name>
    <name type="common">Cowpea aphid</name>
    <dbReference type="NCBI Taxonomy" id="307492"/>
    <lineage>
        <taxon>Eukaryota</taxon>
        <taxon>Metazoa</taxon>
        <taxon>Ecdysozoa</taxon>
        <taxon>Arthropoda</taxon>
        <taxon>Hexapoda</taxon>
        <taxon>Insecta</taxon>
        <taxon>Pterygota</taxon>
        <taxon>Neoptera</taxon>
        <taxon>Paraneoptera</taxon>
        <taxon>Hemiptera</taxon>
        <taxon>Sternorrhyncha</taxon>
        <taxon>Aphidomorpha</taxon>
        <taxon>Aphidoidea</taxon>
        <taxon>Aphididae</taxon>
        <taxon>Aphidini</taxon>
        <taxon>Aphis</taxon>
        <taxon>Aphis</taxon>
    </lineage>
</organism>
<evidence type="ECO:0000313" key="2">
    <source>
        <dbReference type="EMBL" id="KAF0773209.1"/>
    </source>
</evidence>
<accession>A0A6G0ZPJ9</accession>
<gene>
    <name evidence="2" type="ORF">FWK35_00001055</name>
</gene>
<dbReference type="Proteomes" id="UP000478052">
    <property type="component" value="Unassembled WGS sequence"/>
</dbReference>
<protein>
    <submittedName>
        <fullName evidence="2">Uncharacterized protein</fullName>
    </submittedName>
</protein>